<organism evidence="3 4">
    <name type="scientific">Paenibacillus lentus</name>
    <dbReference type="NCBI Taxonomy" id="1338368"/>
    <lineage>
        <taxon>Bacteria</taxon>
        <taxon>Bacillati</taxon>
        <taxon>Bacillota</taxon>
        <taxon>Bacilli</taxon>
        <taxon>Bacillales</taxon>
        <taxon>Paenibacillaceae</taxon>
        <taxon>Paenibacillus</taxon>
    </lineage>
</organism>
<evidence type="ECO:0000256" key="1">
    <source>
        <dbReference type="SAM" id="SignalP"/>
    </source>
</evidence>
<accession>A0A3Q8S4Y7</accession>
<feature type="domain" description="BIG2" evidence="2">
    <location>
        <begin position="660"/>
        <end position="740"/>
    </location>
</feature>
<feature type="domain" description="BIG2" evidence="2">
    <location>
        <begin position="576"/>
        <end position="656"/>
    </location>
</feature>
<gene>
    <name evidence="3" type="ORF">EIM92_12815</name>
</gene>
<dbReference type="OrthoDB" id="503324at2"/>
<feature type="domain" description="BIG2" evidence="2">
    <location>
        <begin position="227"/>
        <end position="300"/>
    </location>
</feature>
<dbReference type="Gene3D" id="2.60.40.1080">
    <property type="match status" value="8"/>
</dbReference>
<dbReference type="AlphaFoldDB" id="A0A3Q8S4Y7"/>
<dbReference type="EMBL" id="CP034248">
    <property type="protein sequence ID" value="AZK46926.1"/>
    <property type="molecule type" value="Genomic_DNA"/>
</dbReference>
<dbReference type="RefSeq" id="WP_125082970.1">
    <property type="nucleotide sequence ID" value="NZ_CP034248.1"/>
</dbReference>
<name>A0A3Q8S4Y7_9BACL</name>
<feature type="signal peptide" evidence="1">
    <location>
        <begin position="1"/>
        <end position="28"/>
    </location>
</feature>
<sequence>MIPNRKMTKWLLTMVLLIAAVFPTSVFAASGDVLSIDIEGSGATLELTVGKGTKQLKVWATVEGSSVKKDITRAVSWSSDQPDTIKVDNGLLTPLKSGTATITAVYNNSAVDTIAVKAVDTYKDLTLEYALKGKYKLGADEADLNVQAKATIENTNGSLADVTQDTQWTSSNTSVLTIEKGKITLVGEGKATITAKYAGLTASFEATVTSPYSELKLVYANNDELAEDIELVVGDHEIELKANSIQASDHSTLDVTSKAEWSTSDKGVATVEEGKIKAVAVGKATITAEYLGAKGQVDVYVRTPYEVIVLKPSSDQALFIGERLEAKAEVRSSANATDDVTAAAEWTSSNPLAVTVEKGVISPKAVGTSMVKVDYQGISKSIKVTVQPTITKLEADKTELELFKDESLSVPKVKATKLDDEETDFSKEVVWTSNNEDIVKIEDGKIVAKDTGTTKIIAKLPESKVTAGSALAVRSSSVEVEVTVKERVLALISEEERLNLVVGEESPFPKVAVVWENGNEEADISSEITWTISNSNAVIKDSANGKTIKGLIKGSATLKGTYSNKTISIPITVEQKITKIVVEPVNIELNLKRSKAIKVTGYYSNGQKVTLSSKMNWQSSNTNVATISSTSVKAVGEGSATLTGSYQGHNATVNVKVVPKLTKLTVDEKKLTLAPGASKSVVVKATYDTGVTSVVTGSAEWTSSKPSVAKVTAGKIEAVGKGRTSIKGKLGGKTVTISVTVK</sequence>
<feature type="domain" description="BIG2" evidence="2">
    <location>
        <begin position="396"/>
        <end position="470"/>
    </location>
</feature>
<dbReference type="SMART" id="SM00635">
    <property type="entry name" value="BID_2"/>
    <property type="match status" value="8"/>
</dbReference>
<keyword evidence="1" id="KW-0732">Signal</keyword>
<dbReference type="KEGG" id="plen:EIM92_12815"/>
<feature type="domain" description="BIG2" evidence="2">
    <location>
        <begin position="32"/>
        <end position="116"/>
    </location>
</feature>
<dbReference type="Proteomes" id="UP000273145">
    <property type="component" value="Chromosome"/>
</dbReference>
<dbReference type="InterPro" id="IPR008964">
    <property type="entry name" value="Invasin/intimin_cell_adhesion"/>
</dbReference>
<reference evidence="3 4" key="1">
    <citation type="submission" date="2018-11" db="EMBL/GenBank/DDBJ databases">
        <title>Genome sequencing of Paenibacillus lentus DSM25539(T).</title>
        <authorList>
            <person name="Kook J.-K."/>
            <person name="Park S.-N."/>
            <person name="Lim Y.K."/>
        </authorList>
    </citation>
    <scope>NUCLEOTIDE SEQUENCE [LARGE SCALE GENOMIC DNA]</scope>
    <source>
        <strain evidence="3 4">DSM 25539</strain>
    </source>
</reference>
<dbReference type="InterPro" id="IPR003343">
    <property type="entry name" value="Big_2"/>
</dbReference>
<proteinExistence type="predicted"/>
<keyword evidence="4" id="KW-1185">Reference proteome</keyword>
<evidence type="ECO:0000313" key="4">
    <source>
        <dbReference type="Proteomes" id="UP000273145"/>
    </source>
</evidence>
<evidence type="ECO:0000313" key="3">
    <source>
        <dbReference type="EMBL" id="AZK46926.1"/>
    </source>
</evidence>
<feature type="chain" id="PRO_5018633964" description="BIG2 domain-containing protein" evidence="1">
    <location>
        <begin position="29"/>
        <end position="742"/>
    </location>
</feature>
<evidence type="ECO:0000259" key="2">
    <source>
        <dbReference type="SMART" id="SM00635"/>
    </source>
</evidence>
<feature type="domain" description="BIG2" evidence="2">
    <location>
        <begin position="119"/>
        <end position="207"/>
    </location>
</feature>
<dbReference type="SUPFAM" id="SSF49373">
    <property type="entry name" value="Invasin/intimin cell-adhesion fragments"/>
    <property type="match status" value="5"/>
</dbReference>
<protein>
    <recommendedName>
        <fullName evidence="2">BIG2 domain-containing protein</fullName>
    </recommendedName>
</protein>
<feature type="domain" description="BIG2" evidence="2">
    <location>
        <begin position="304"/>
        <end position="385"/>
    </location>
</feature>
<feature type="domain" description="BIG2" evidence="2">
    <location>
        <begin position="496"/>
        <end position="572"/>
    </location>
</feature>